<keyword evidence="9" id="KW-1185">Reference proteome</keyword>
<keyword evidence="5 7" id="KW-0325">Glycoprotein</keyword>
<dbReference type="PANTHER" id="PTHR10108:SF1144">
    <property type="entry name" value="METHYLTRANSFERASE PMT10-RELATED"/>
    <property type="match status" value="1"/>
</dbReference>
<comment type="similarity">
    <text evidence="2 7">Belongs to the methyltransferase superfamily.</text>
</comment>
<dbReference type="InterPro" id="IPR029063">
    <property type="entry name" value="SAM-dependent_MTases_sf"/>
</dbReference>
<keyword evidence="3 7" id="KW-0489">Methyltransferase</keyword>
<dbReference type="Gene3D" id="3.40.50.150">
    <property type="entry name" value="Vaccinia Virus protein VP39"/>
    <property type="match status" value="1"/>
</dbReference>
<dbReference type="InterPro" id="IPR004159">
    <property type="entry name" value="Put_SAM_MeTrfase"/>
</dbReference>
<evidence type="ECO:0000256" key="5">
    <source>
        <dbReference type="ARBA" id="ARBA00023180"/>
    </source>
</evidence>
<proteinExistence type="inferred from homology"/>
<reference evidence="8 9" key="1">
    <citation type="journal article" date="2023" name="bioRxiv">
        <title>Genome report: Whole genome sequence and annotation of Penstemon davidsonii.</title>
        <authorList>
            <person name="Ostevik K.L."/>
            <person name="Alabady M."/>
            <person name="Zhang M."/>
            <person name="Rausher M.D."/>
        </authorList>
    </citation>
    <scope>NUCLEOTIDE SEQUENCE [LARGE SCALE GENOMIC DNA]</scope>
    <source>
        <strain evidence="8">DNT005</strain>
        <tissue evidence="8">Whole leaf</tissue>
    </source>
</reference>
<name>A0ABR0DLP9_9LAMI</name>
<dbReference type="SUPFAM" id="SSF53335">
    <property type="entry name" value="S-adenosyl-L-methionine-dependent methyltransferases"/>
    <property type="match status" value="2"/>
</dbReference>
<evidence type="ECO:0000256" key="2">
    <source>
        <dbReference type="ARBA" id="ARBA00008361"/>
    </source>
</evidence>
<dbReference type="EMBL" id="JAYDYQ010001087">
    <property type="protein sequence ID" value="KAK4490143.1"/>
    <property type="molecule type" value="Genomic_DNA"/>
</dbReference>
<evidence type="ECO:0000313" key="8">
    <source>
        <dbReference type="EMBL" id="KAK4490143.1"/>
    </source>
</evidence>
<organism evidence="8 9">
    <name type="scientific">Penstemon davidsonii</name>
    <dbReference type="NCBI Taxonomy" id="160366"/>
    <lineage>
        <taxon>Eukaryota</taxon>
        <taxon>Viridiplantae</taxon>
        <taxon>Streptophyta</taxon>
        <taxon>Embryophyta</taxon>
        <taxon>Tracheophyta</taxon>
        <taxon>Spermatophyta</taxon>
        <taxon>Magnoliopsida</taxon>
        <taxon>eudicotyledons</taxon>
        <taxon>Gunneridae</taxon>
        <taxon>Pentapetalae</taxon>
        <taxon>asterids</taxon>
        <taxon>lamiids</taxon>
        <taxon>Lamiales</taxon>
        <taxon>Plantaginaceae</taxon>
        <taxon>Cheloneae</taxon>
        <taxon>Penstemon</taxon>
    </lineage>
</organism>
<dbReference type="Proteomes" id="UP001291926">
    <property type="component" value="Unassembled WGS sequence"/>
</dbReference>
<dbReference type="PANTHER" id="PTHR10108">
    <property type="entry name" value="SAM-DEPENDENT METHYLTRANSFERASE"/>
    <property type="match status" value="1"/>
</dbReference>
<keyword evidence="7" id="KW-0808">Transferase</keyword>
<evidence type="ECO:0000313" key="9">
    <source>
        <dbReference type="Proteomes" id="UP001291926"/>
    </source>
</evidence>
<keyword evidence="4 7" id="KW-0812">Transmembrane</keyword>
<keyword evidence="4 7" id="KW-0735">Signal-anchor</keyword>
<evidence type="ECO:0000256" key="1">
    <source>
        <dbReference type="ARBA" id="ARBA00004606"/>
    </source>
</evidence>
<comment type="caution">
    <text evidence="8">The sequence shown here is derived from an EMBL/GenBank/DDBJ whole genome shotgun (WGS) entry which is preliminary data.</text>
</comment>
<evidence type="ECO:0000256" key="6">
    <source>
        <dbReference type="ARBA" id="ARBA00037847"/>
    </source>
</evidence>
<dbReference type="Pfam" id="PF03141">
    <property type="entry name" value="Methyltransf_29"/>
    <property type="match status" value="1"/>
</dbReference>
<dbReference type="EC" id="2.1.1.-" evidence="7"/>
<protein>
    <recommendedName>
        <fullName evidence="7">Methyltransferase</fullName>
        <ecNumber evidence="7">2.1.1.-</ecNumber>
    </recommendedName>
</protein>
<evidence type="ECO:0000256" key="7">
    <source>
        <dbReference type="RuleBase" id="RU366043"/>
    </source>
</evidence>
<comment type="subcellular location">
    <subcellularLocation>
        <location evidence="6">Endomembrane system</location>
        <topology evidence="6">Single-pass membrane protein</topology>
    </subcellularLocation>
    <subcellularLocation>
        <location evidence="1 7">Membrane</location>
        <topology evidence="1 7">Single-pass type II membrane protein</topology>
    </subcellularLocation>
</comment>
<evidence type="ECO:0000256" key="3">
    <source>
        <dbReference type="ARBA" id="ARBA00022603"/>
    </source>
</evidence>
<sequence length="604" mass="68787">MFFLFKHFLIYPIATTQNHNLSFFNSTNATTHLAAAPPPPPPPQGLVLVERTGIINEMGIMTDDFIVGEFDEGLIQSVVVNANTSYEKEIGERKVVKLEKFRVCDESMRDYIPCLDNVEAISRFNSSEKGERHCPEIGKGLDCLVPRPKGYKLHIPWPKSRDEVWFDNMPRTRLTGHKKGQSLVSRKDDKFIFQGGTTKEYLDQISKMIPEIAFGQHTRVALDIGCGDASFGAYLMDQNVTTLSISQKYVHDINIQFALERGVPAMVAAFGTRRLPYPSQAFDLIHCSNCRINWTHDDGILLLEANRILRAGGYFVWAVALPDEDNIVEQWKEMEDLTSHLCWELMNKEGNITIWQKPINNTCYLNRDSNTHPSLCATDDNPENIWYANLTTCITRLPENGYGANVTDWPARLHSPPDRLFSIQMDADKSRRELYKADTKYWNDIVNGYVGAFHINDPNTRNVMDMKAGYGGFAVALLDFKVDCWVMNVVPVSGKNTLPVLYDRGLIGVMHDWCEPFDTYPRTYDMLHAAGLFSIEKRRCNISSIMLEMDRILRPGGRAYIRDTTIVIDDLHEIAKAMGWVTFMFDSGEGPHSNWKLITCEKRL</sequence>
<evidence type="ECO:0000256" key="4">
    <source>
        <dbReference type="ARBA" id="ARBA00022968"/>
    </source>
</evidence>
<gene>
    <name evidence="8" type="ORF">RD792_000800</name>
</gene>
<accession>A0ABR0DLP9</accession>